<dbReference type="Proteomes" id="UP000283509">
    <property type="component" value="Unassembled WGS sequence"/>
</dbReference>
<keyword evidence="5" id="KW-1185">Reference proteome</keyword>
<dbReference type="GO" id="GO:0008010">
    <property type="term" value="F:structural constituent of chitin-based larval cuticle"/>
    <property type="evidence" value="ECO:0007669"/>
    <property type="project" value="TreeGrafter"/>
</dbReference>
<dbReference type="Pfam" id="PF00379">
    <property type="entry name" value="Chitin_bind_4"/>
    <property type="match status" value="1"/>
</dbReference>
<evidence type="ECO:0000313" key="5">
    <source>
        <dbReference type="Proteomes" id="UP000283509"/>
    </source>
</evidence>
<dbReference type="PROSITE" id="PS51155">
    <property type="entry name" value="CHIT_BIND_RR_2"/>
    <property type="match status" value="1"/>
</dbReference>
<dbReference type="PRINTS" id="PR00947">
    <property type="entry name" value="CUTICLE"/>
</dbReference>
<reference evidence="4 5" key="1">
    <citation type="submission" date="2018-04" db="EMBL/GenBank/DDBJ databases">
        <authorList>
            <person name="Zhang X."/>
            <person name="Yuan J."/>
            <person name="Li F."/>
            <person name="Xiang J."/>
        </authorList>
    </citation>
    <scope>NUCLEOTIDE SEQUENCE [LARGE SCALE GENOMIC DNA]</scope>
    <source>
        <tissue evidence="4">Muscle</tissue>
    </source>
</reference>
<accession>A0A423T7C6</accession>
<dbReference type="EMBL" id="QCYY01002170">
    <property type="protein sequence ID" value="ROT72352.1"/>
    <property type="molecule type" value="Genomic_DNA"/>
</dbReference>
<evidence type="ECO:0000256" key="2">
    <source>
        <dbReference type="PROSITE-ProRule" id="PRU00497"/>
    </source>
</evidence>
<organism evidence="4 5">
    <name type="scientific">Penaeus vannamei</name>
    <name type="common">Whiteleg shrimp</name>
    <name type="synonym">Litopenaeus vannamei</name>
    <dbReference type="NCBI Taxonomy" id="6689"/>
    <lineage>
        <taxon>Eukaryota</taxon>
        <taxon>Metazoa</taxon>
        <taxon>Ecdysozoa</taxon>
        <taxon>Arthropoda</taxon>
        <taxon>Crustacea</taxon>
        <taxon>Multicrustacea</taxon>
        <taxon>Malacostraca</taxon>
        <taxon>Eumalacostraca</taxon>
        <taxon>Eucarida</taxon>
        <taxon>Decapoda</taxon>
        <taxon>Dendrobranchiata</taxon>
        <taxon>Penaeoidea</taxon>
        <taxon>Penaeidae</taxon>
        <taxon>Penaeus</taxon>
    </lineage>
</organism>
<keyword evidence="1 2" id="KW-0193">Cuticle</keyword>
<sequence>MKLVSRGSPRGSATARRNLSKDLKEGPLTLPKLLSRDAGRLDDNTLLVCLTGIVAASALPQFQDRHPEHTAETVLDEREDRGDGNFRYRFETTNGINAEKVGTPGSEGQSNMQGAFSFPLPEGGVAQFSYIADENGYQPSSDLLPQPPPLPAHVYRLLEIAEQQRAQGITFEK</sequence>
<comment type="caution">
    <text evidence="4">The sequence shown here is derived from an EMBL/GenBank/DDBJ whole genome shotgun (WGS) entry which is preliminary data.</text>
</comment>
<dbReference type="InterPro" id="IPR050468">
    <property type="entry name" value="Cuticle_Struct_Prot"/>
</dbReference>
<dbReference type="InterPro" id="IPR000618">
    <property type="entry name" value="Insect_cuticle"/>
</dbReference>
<dbReference type="OrthoDB" id="6343684at2759"/>
<evidence type="ECO:0000256" key="3">
    <source>
        <dbReference type="SAM" id="MobiDB-lite"/>
    </source>
</evidence>
<proteinExistence type="predicted"/>
<dbReference type="AlphaFoldDB" id="A0A423T7C6"/>
<dbReference type="GO" id="GO:0062129">
    <property type="term" value="C:chitin-based extracellular matrix"/>
    <property type="evidence" value="ECO:0007669"/>
    <property type="project" value="TreeGrafter"/>
</dbReference>
<gene>
    <name evidence="4" type="ORF">C7M84_009262</name>
</gene>
<protein>
    <submittedName>
        <fullName evidence="4">Cuticle protein AMP4</fullName>
    </submittedName>
</protein>
<dbReference type="InterPro" id="IPR031311">
    <property type="entry name" value="CHIT_BIND_RR_consensus"/>
</dbReference>
<evidence type="ECO:0000313" key="4">
    <source>
        <dbReference type="EMBL" id="ROT72352.1"/>
    </source>
</evidence>
<dbReference type="PANTHER" id="PTHR10380">
    <property type="entry name" value="CUTICLE PROTEIN"/>
    <property type="match status" value="1"/>
</dbReference>
<feature type="region of interest" description="Disordered" evidence="3">
    <location>
        <begin position="1"/>
        <end position="23"/>
    </location>
</feature>
<dbReference type="PANTHER" id="PTHR10380:SF173">
    <property type="entry name" value="CUTICULAR PROTEIN 47EF, ISOFORM C-RELATED"/>
    <property type="match status" value="1"/>
</dbReference>
<reference evidence="4 5" key="2">
    <citation type="submission" date="2019-01" db="EMBL/GenBank/DDBJ databases">
        <title>The decoding of complex shrimp genome reveals the adaptation for benthos swimmer, frequently molting mechanism and breeding impact on genome.</title>
        <authorList>
            <person name="Sun Y."/>
            <person name="Gao Y."/>
            <person name="Yu Y."/>
        </authorList>
    </citation>
    <scope>NUCLEOTIDE SEQUENCE [LARGE SCALE GENOMIC DNA]</scope>
    <source>
        <tissue evidence="4">Muscle</tissue>
    </source>
</reference>
<evidence type="ECO:0000256" key="1">
    <source>
        <dbReference type="ARBA" id="ARBA00022460"/>
    </source>
</evidence>
<name>A0A423T7C6_PENVA</name>
<dbReference type="PROSITE" id="PS00233">
    <property type="entry name" value="CHIT_BIND_RR_1"/>
    <property type="match status" value="1"/>
</dbReference>